<evidence type="ECO:0000313" key="5">
    <source>
        <dbReference type="WBParaSite" id="maker-unitig_41129-snap-gene-0.2-mRNA-1"/>
    </source>
</evidence>
<keyword evidence="4" id="KW-1185">Reference proteome</keyword>
<feature type="domain" description="Septin-type G" evidence="3">
    <location>
        <begin position="230"/>
        <end position="273"/>
    </location>
</feature>
<feature type="region of interest" description="Disordered" evidence="2">
    <location>
        <begin position="312"/>
        <end position="335"/>
    </location>
</feature>
<dbReference type="InterPro" id="IPR030379">
    <property type="entry name" value="G_SEPTIN_dom"/>
</dbReference>
<name>A0A1I8FNK5_9PLAT</name>
<keyword evidence="1" id="KW-0342">GTP-binding</keyword>
<evidence type="ECO:0000256" key="1">
    <source>
        <dbReference type="RuleBase" id="RU004560"/>
    </source>
</evidence>
<dbReference type="InterPro" id="IPR027417">
    <property type="entry name" value="P-loop_NTPase"/>
</dbReference>
<dbReference type="GO" id="GO:0005525">
    <property type="term" value="F:GTP binding"/>
    <property type="evidence" value="ECO:0007669"/>
    <property type="project" value="UniProtKB-KW"/>
</dbReference>
<comment type="similarity">
    <text evidence="1">Belongs to the TRAFAC class TrmE-Era-EngA-EngB-Septin-like GTPase superfamily. Septin GTPase family.</text>
</comment>
<sequence length="390" mass="44916">MTQEIIRDINRADSSRTAGLPEILAVFFLFRLKKWTLAHPTLRLPPPYPHPPLHHLSPMAQPPRPTPPAATNSRVQLGFANLPDQMHRKAVKKGFNFTLMVPVPGRTCTRTANWGSVTERINKTTEIEKRYIELDEKGVKLRLTYFKDECGLNRKNIIDHRVHCCLYFIIRELKERVMGDLERPQDSNLSECRRLTRTMMKRPRVSGVLRSGPASVRGHRQQLRCRVWRNGRRRVRGRQYPWGVVEVENPRHCDFTKLRIFLLGTHMQDLKDLLRRSKNTSDAQFEALVDTEGLLKEKEDEIRRMQQLLQHLQSNKSSQGGSADGSGRQLPAAAVTSANSAGGAAARLDDCRHIVRRANWQFVWRNSWNGCRRCRGDAMDRRQPKQGEAV</sequence>
<dbReference type="Pfam" id="PF00735">
    <property type="entry name" value="Septin"/>
    <property type="match status" value="2"/>
</dbReference>
<keyword evidence="1" id="KW-0547">Nucleotide-binding</keyword>
<evidence type="ECO:0000313" key="4">
    <source>
        <dbReference type="Proteomes" id="UP000095280"/>
    </source>
</evidence>
<proteinExistence type="inferred from homology"/>
<dbReference type="WBParaSite" id="maker-unitig_41129-snap-gene-0.2-mRNA-1">
    <property type="protein sequence ID" value="maker-unitig_41129-snap-gene-0.2-mRNA-1"/>
    <property type="gene ID" value="maker-unitig_41129-snap-gene-0.2"/>
</dbReference>
<reference evidence="5" key="1">
    <citation type="submission" date="2016-11" db="UniProtKB">
        <authorList>
            <consortium name="WormBaseParasite"/>
        </authorList>
    </citation>
    <scope>IDENTIFICATION</scope>
</reference>
<dbReference type="Gene3D" id="3.40.50.300">
    <property type="entry name" value="P-loop containing nucleotide triphosphate hydrolases"/>
    <property type="match status" value="1"/>
</dbReference>
<dbReference type="Proteomes" id="UP000095280">
    <property type="component" value="Unplaced"/>
</dbReference>
<organism evidence="4 5">
    <name type="scientific">Macrostomum lignano</name>
    <dbReference type="NCBI Taxonomy" id="282301"/>
    <lineage>
        <taxon>Eukaryota</taxon>
        <taxon>Metazoa</taxon>
        <taxon>Spiralia</taxon>
        <taxon>Lophotrochozoa</taxon>
        <taxon>Platyhelminthes</taxon>
        <taxon>Rhabditophora</taxon>
        <taxon>Macrostomorpha</taxon>
        <taxon>Macrostomida</taxon>
        <taxon>Macrostomidae</taxon>
        <taxon>Macrostomum</taxon>
    </lineage>
</organism>
<dbReference type="PANTHER" id="PTHR18884">
    <property type="entry name" value="SEPTIN"/>
    <property type="match status" value="1"/>
</dbReference>
<accession>A0A1I8FNK5</accession>
<evidence type="ECO:0000256" key="2">
    <source>
        <dbReference type="SAM" id="MobiDB-lite"/>
    </source>
</evidence>
<protein>
    <submittedName>
        <fullName evidence="5">Septin-type G domain-containing protein</fullName>
    </submittedName>
</protein>
<dbReference type="AlphaFoldDB" id="A0A1I8FNK5"/>
<feature type="domain" description="Septin-type G" evidence="3">
    <location>
        <begin position="145"/>
        <end position="169"/>
    </location>
</feature>
<evidence type="ECO:0000259" key="3">
    <source>
        <dbReference type="Pfam" id="PF00735"/>
    </source>
</evidence>
<feature type="compositionally biased region" description="Polar residues" evidence="2">
    <location>
        <begin position="312"/>
        <end position="321"/>
    </location>
</feature>